<dbReference type="KEGG" id="ria:C7V51_11325"/>
<evidence type="ECO:0000313" key="3">
    <source>
        <dbReference type="Proteomes" id="UP000283946"/>
    </source>
</evidence>
<dbReference type="AlphaFoldDB" id="A0AAD1EN67"/>
<reference evidence="2 3" key="1">
    <citation type="submission" date="2018-03" db="EMBL/GenBank/DDBJ databases">
        <title>Bacteriophage NCPPB3778 and a type I-E CRISPR drive the evolution of the US Biological Select Agent, Rathayibacter toxicus.</title>
        <authorList>
            <person name="Davis E.W.II."/>
            <person name="Tabima J.F."/>
            <person name="Weisberg A.J."/>
            <person name="Dantas Lopes L."/>
            <person name="Wiseman M.S."/>
            <person name="Wiseman M.S."/>
            <person name="Pupko T."/>
            <person name="Belcher M.S."/>
            <person name="Sechler A.J."/>
            <person name="Tancos M.A."/>
            <person name="Schroeder B.K."/>
            <person name="Murray T.D."/>
            <person name="Luster D.G."/>
            <person name="Schneider W.L."/>
            <person name="Rogers E."/>
            <person name="Andreote F.D."/>
            <person name="Grunwald N.J."/>
            <person name="Putnam M.L."/>
            <person name="Chang J.H."/>
        </authorList>
    </citation>
    <scope>NUCLEOTIDE SEQUENCE [LARGE SCALE GENOMIC DNA]</scope>
    <source>
        <strain evidence="2 3">NCCPB 2253</strain>
    </source>
</reference>
<protein>
    <recommendedName>
        <fullName evidence="1">Methylase-associated X1 domain-containing protein</fullName>
    </recommendedName>
</protein>
<evidence type="ECO:0000259" key="1">
    <source>
        <dbReference type="Pfam" id="PF20296"/>
    </source>
</evidence>
<proteinExistence type="predicted"/>
<accession>A0AAD1EN67</accession>
<dbReference type="Pfam" id="PF20296">
    <property type="entry name" value="MTaX1"/>
    <property type="match status" value="1"/>
</dbReference>
<dbReference type="InterPro" id="IPR046894">
    <property type="entry name" value="MTaX1"/>
</dbReference>
<evidence type="ECO:0000313" key="2">
    <source>
        <dbReference type="EMBL" id="AZZ56400.1"/>
    </source>
</evidence>
<organism evidence="2 3">
    <name type="scientific">Rathayibacter iranicus</name>
    <dbReference type="NCBI Taxonomy" id="59737"/>
    <lineage>
        <taxon>Bacteria</taxon>
        <taxon>Bacillati</taxon>
        <taxon>Actinomycetota</taxon>
        <taxon>Actinomycetes</taxon>
        <taxon>Micrococcales</taxon>
        <taxon>Microbacteriaceae</taxon>
        <taxon>Rathayibacter</taxon>
    </lineage>
</organism>
<dbReference type="Proteomes" id="UP000283946">
    <property type="component" value="Chromosome"/>
</dbReference>
<sequence length="390" mass="43355">MTDELAGRAYAEVYNVSRRSDIHTFLVQAVERSGGLVLYASSPQRAPVYFGVQLPSGERLGLLIYPFRMTNRIITNRPDDEIRGQIRYGGEDTWNREHRLGRDVAGVDITLVLGVDLDDGVLFGLDPQLYEILPMGISLYANAAQIEEIRKSSWHVWEKENRAGSKREAPRSPTHLETWVGFTPNRLLDFARFERQASSLALDPALRFSAAASAGTTPVPTPSAPHALEEQFDLDSRQIIDIIAQRNRLAVAVRGGVAEYHLEAHLTESPNVRAVVPLDVDAMHDFTVTLASGQTLRVECKNASPTRFANGDYKVEVQKTRASQSDPASRFYRITAFDVVAACLYSPTGAWTFRFALTSTLTPHKHFPDRLAAIHRIDGSWSETLAALPL</sequence>
<dbReference type="RefSeq" id="WP_104265579.1">
    <property type="nucleotide sequence ID" value="NZ_CP028130.1"/>
</dbReference>
<name>A0AAD1EN67_9MICO</name>
<feature type="domain" description="Methylase-associated X1" evidence="1">
    <location>
        <begin position="62"/>
        <end position="190"/>
    </location>
</feature>
<dbReference type="REBASE" id="296631">
    <property type="entry name" value="Rir2253ORF11320P"/>
</dbReference>
<dbReference type="EMBL" id="CP028130">
    <property type="protein sequence ID" value="AZZ56400.1"/>
    <property type="molecule type" value="Genomic_DNA"/>
</dbReference>
<gene>
    <name evidence="2" type="ORF">C7V51_11325</name>
</gene>